<proteinExistence type="predicted"/>
<evidence type="ECO:0000313" key="2">
    <source>
        <dbReference type="Proteomes" id="UP001162992"/>
    </source>
</evidence>
<keyword evidence="2" id="KW-1185">Reference proteome</keyword>
<dbReference type="Proteomes" id="UP001162992">
    <property type="component" value="Chromosome 1"/>
</dbReference>
<dbReference type="EMBL" id="CM055092">
    <property type="protein sequence ID" value="KAJ7570268.1"/>
    <property type="molecule type" value="Genomic_DNA"/>
</dbReference>
<name>A0ACC2EUW7_DIPCM</name>
<evidence type="ECO:0000313" key="1">
    <source>
        <dbReference type="EMBL" id="KAJ7570268.1"/>
    </source>
</evidence>
<sequence>MTSTTSSAEPPQGPVPTTPDDVPGKPLSASSMLLDKGSAVIQSLKPIKQIQQHVCTFAMYSHDMSRQIETHHYVSRLNEDFLQCLVYDNDDKHARLIGVEYIVSERLFVALPEEEKKLWHSHFHEIRTGLWVNPGVPEIVQKQELKKLAPTYGKFWCTWQFDRGDRLPLGPPALMMSPQPECEVHPDLVKKRDEKYNISTREKSQSHADVGDNFDPHPSADRWKQSKQGFVVELKEVDVVLPGPSPASTLQVPSSHNI</sequence>
<comment type="caution">
    <text evidence="1">The sequence shown here is derived from an EMBL/GenBank/DDBJ whole genome shotgun (WGS) entry which is preliminary data.</text>
</comment>
<accession>A0ACC2EUW7</accession>
<protein>
    <submittedName>
        <fullName evidence="1">Uncharacterized protein</fullName>
    </submittedName>
</protein>
<gene>
    <name evidence="1" type="ORF">O6H91_01G112500</name>
</gene>
<reference evidence="2" key="1">
    <citation type="journal article" date="2024" name="Proc. Natl. Acad. Sci. U.S.A.">
        <title>Extraordinary preservation of gene collinearity over three hundred million years revealed in homosporous lycophytes.</title>
        <authorList>
            <person name="Li C."/>
            <person name="Wickell D."/>
            <person name="Kuo L.Y."/>
            <person name="Chen X."/>
            <person name="Nie B."/>
            <person name="Liao X."/>
            <person name="Peng D."/>
            <person name="Ji J."/>
            <person name="Jenkins J."/>
            <person name="Williams M."/>
            <person name="Shu S."/>
            <person name="Plott C."/>
            <person name="Barry K."/>
            <person name="Rajasekar S."/>
            <person name="Grimwood J."/>
            <person name="Han X."/>
            <person name="Sun S."/>
            <person name="Hou Z."/>
            <person name="He W."/>
            <person name="Dai G."/>
            <person name="Sun C."/>
            <person name="Schmutz J."/>
            <person name="Leebens-Mack J.H."/>
            <person name="Li F.W."/>
            <person name="Wang L."/>
        </authorList>
    </citation>
    <scope>NUCLEOTIDE SEQUENCE [LARGE SCALE GENOMIC DNA]</scope>
    <source>
        <strain evidence="2">cv. PW_Plant_1</strain>
    </source>
</reference>
<organism evidence="1 2">
    <name type="scientific">Diphasiastrum complanatum</name>
    <name type="common">Issler's clubmoss</name>
    <name type="synonym">Lycopodium complanatum</name>
    <dbReference type="NCBI Taxonomy" id="34168"/>
    <lineage>
        <taxon>Eukaryota</taxon>
        <taxon>Viridiplantae</taxon>
        <taxon>Streptophyta</taxon>
        <taxon>Embryophyta</taxon>
        <taxon>Tracheophyta</taxon>
        <taxon>Lycopodiopsida</taxon>
        <taxon>Lycopodiales</taxon>
        <taxon>Lycopodiaceae</taxon>
        <taxon>Lycopodioideae</taxon>
        <taxon>Diphasiastrum</taxon>
    </lineage>
</organism>